<dbReference type="Pfam" id="PF10238">
    <property type="entry name" value="Eapp_C"/>
    <property type="match status" value="1"/>
</dbReference>
<gene>
    <name evidence="2" type="ORF">MNOR_LOCUS25772</name>
</gene>
<protein>
    <recommendedName>
        <fullName evidence="4">E2F-associated phosphoprotein</fullName>
    </recommendedName>
</protein>
<comment type="caution">
    <text evidence="2">The sequence shown here is derived from an EMBL/GenBank/DDBJ whole genome shotgun (WGS) entry which is preliminary data.</text>
</comment>
<evidence type="ECO:0000313" key="3">
    <source>
        <dbReference type="Proteomes" id="UP001497623"/>
    </source>
</evidence>
<dbReference type="PANTHER" id="PTHR15967">
    <property type="entry name" value="E2F-ASSOCIATED PHOSPHOPROTEIN"/>
    <property type="match status" value="1"/>
</dbReference>
<feature type="region of interest" description="Disordered" evidence="1">
    <location>
        <begin position="1"/>
        <end position="33"/>
    </location>
</feature>
<dbReference type="GO" id="GO:0005634">
    <property type="term" value="C:nucleus"/>
    <property type="evidence" value="ECO:0007669"/>
    <property type="project" value="TreeGrafter"/>
</dbReference>
<evidence type="ECO:0000256" key="1">
    <source>
        <dbReference type="SAM" id="MobiDB-lite"/>
    </source>
</evidence>
<feature type="region of interest" description="Disordered" evidence="1">
    <location>
        <begin position="236"/>
        <end position="270"/>
    </location>
</feature>
<feature type="region of interest" description="Disordered" evidence="1">
    <location>
        <begin position="140"/>
        <end position="169"/>
    </location>
</feature>
<dbReference type="AlphaFoldDB" id="A0AAV2RJ14"/>
<dbReference type="EMBL" id="CAXKWB010024993">
    <property type="protein sequence ID" value="CAL4127082.1"/>
    <property type="molecule type" value="Genomic_DNA"/>
</dbReference>
<sequence>MDDRDQAWVDEKRRSYQPRKKTGGRNMSSSGEFKGVKLPSSDAVLNCPACLTTLTRDCQRHEIYHNQYRAMFVTNCVIDFTQKLSFPNKEDKKNFFKNKRKNKNKSSENNVGQMFLNNVPLVSIDQNKDVKKDENKVAENANTKTEFSGENSSDMNGVNIPTTQTRTSTESIVTMEPESSENNNILNQECKLSSEEISNIKGEPSDKNSSNTNCINMPTIKTENVTESIVAMETESSENINTLNQEENKSSCDDNSITQQSSQSKLTDTSEWYPANDTAASIKKKSKLVNTPAFREKASKDSVFGSLREVYMQPSSSNISTSGSHANRRRETPNFFHPVSCTICKTKVAVYDNDEVYHFFNSITSY</sequence>
<dbReference type="PANTHER" id="PTHR15967:SF0">
    <property type="entry name" value="E2F-ASSOCIATED PHOSPHOPROTEIN"/>
    <property type="match status" value="1"/>
</dbReference>
<keyword evidence="3" id="KW-1185">Reference proteome</keyword>
<feature type="compositionally biased region" description="Polar residues" evidence="1">
    <location>
        <begin position="253"/>
        <end position="270"/>
    </location>
</feature>
<evidence type="ECO:0000313" key="2">
    <source>
        <dbReference type="EMBL" id="CAL4127082.1"/>
    </source>
</evidence>
<dbReference type="InterPro" id="IPR019370">
    <property type="entry name" value="E2F-assoc_phosphoprotein"/>
</dbReference>
<dbReference type="Proteomes" id="UP001497623">
    <property type="component" value="Unassembled WGS sequence"/>
</dbReference>
<organism evidence="2 3">
    <name type="scientific">Meganyctiphanes norvegica</name>
    <name type="common">Northern krill</name>
    <name type="synonym">Thysanopoda norvegica</name>
    <dbReference type="NCBI Taxonomy" id="48144"/>
    <lineage>
        <taxon>Eukaryota</taxon>
        <taxon>Metazoa</taxon>
        <taxon>Ecdysozoa</taxon>
        <taxon>Arthropoda</taxon>
        <taxon>Crustacea</taxon>
        <taxon>Multicrustacea</taxon>
        <taxon>Malacostraca</taxon>
        <taxon>Eumalacostraca</taxon>
        <taxon>Eucarida</taxon>
        <taxon>Euphausiacea</taxon>
        <taxon>Euphausiidae</taxon>
        <taxon>Meganyctiphanes</taxon>
    </lineage>
</organism>
<name>A0AAV2RJ14_MEGNR</name>
<evidence type="ECO:0008006" key="4">
    <source>
        <dbReference type="Google" id="ProtNLM"/>
    </source>
</evidence>
<proteinExistence type="predicted"/>
<feature type="compositionally biased region" description="Basic and acidic residues" evidence="1">
    <location>
        <begin position="1"/>
        <end position="14"/>
    </location>
</feature>
<accession>A0AAV2RJ14</accession>
<reference evidence="2 3" key="1">
    <citation type="submission" date="2024-05" db="EMBL/GenBank/DDBJ databases">
        <authorList>
            <person name="Wallberg A."/>
        </authorList>
    </citation>
    <scope>NUCLEOTIDE SEQUENCE [LARGE SCALE GENOMIC DNA]</scope>
</reference>